<evidence type="ECO:0000313" key="2">
    <source>
        <dbReference type="EMBL" id="KGJ96077.1"/>
    </source>
</evidence>
<sequence length="130" mass="13746">MKITLLILVICLSTIIANASNADNTDEIKAGSLNKMKQDALAKIDVLACLNHGGMIKGVCMSNLPSCVQQYLDAGTKCSDSTKCAGECRIEHDFVKKDLPAEGYCSADNDPCGCFQLIKSGVAQAVLCAD</sequence>
<evidence type="ECO:0008006" key="4">
    <source>
        <dbReference type="Google" id="ProtNLM"/>
    </source>
</evidence>
<protein>
    <recommendedName>
        <fullName evidence="4">Secreted protein</fullName>
    </recommendedName>
</protein>
<proteinExistence type="predicted"/>
<feature type="chain" id="PRO_5001949700" description="Secreted protein" evidence="1">
    <location>
        <begin position="20"/>
        <end position="130"/>
    </location>
</feature>
<comment type="caution">
    <text evidence="2">The sequence shown here is derived from an EMBL/GenBank/DDBJ whole genome shotgun (WGS) entry which is preliminary data.</text>
</comment>
<dbReference type="OrthoDB" id="8592692at2"/>
<evidence type="ECO:0000313" key="3">
    <source>
        <dbReference type="Proteomes" id="UP000029868"/>
    </source>
</evidence>
<evidence type="ECO:0000256" key="1">
    <source>
        <dbReference type="SAM" id="SignalP"/>
    </source>
</evidence>
<keyword evidence="1" id="KW-0732">Signal</keyword>
<feature type="signal peptide" evidence="1">
    <location>
        <begin position="1"/>
        <end position="19"/>
    </location>
</feature>
<dbReference type="Proteomes" id="UP000029868">
    <property type="component" value="Unassembled WGS sequence"/>
</dbReference>
<gene>
    <name evidence="2" type="ORF">GAB14E_0024</name>
</gene>
<dbReference type="PATRIC" id="fig|28229.3.peg.954"/>
<name>A0A099L1T7_COLPS</name>
<reference evidence="2 3" key="1">
    <citation type="submission" date="2014-08" db="EMBL/GenBank/DDBJ databases">
        <title>Genomic and Phenotypic Diversity of Colwellia psychrerythraea strains from Disparate Marine Basins.</title>
        <authorList>
            <person name="Techtmann S.M."/>
            <person name="Stelling S.C."/>
            <person name="Utturkar S.M."/>
            <person name="Alshibli N."/>
            <person name="Harris A."/>
            <person name="Brown S.D."/>
            <person name="Hazen T.C."/>
        </authorList>
    </citation>
    <scope>NUCLEOTIDE SEQUENCE [LARGE SCALE GENOMIC DNA]</scope>
    <source>
        <strain evidence="2 3">GAB14E</strain>
    </source>
</reference>
<dbReference type="AlphaFoldDB" id="A0A099L1T7"/>
<dbReference type="EMBL" id="JQEC01000011">
    <property type="protein sequence ID" value="KGJ96077.1"/>
    <property type="molecule type" value="Genomic_DNA"/>
</dbReference>
<organism evidence="2 3">
    <name type="scientific">Colwellia psychrerythraea</name>
    <name type="common">Vibrio psychroerythus</name>
    <dbReference type="NCBI Taxonomy" id="28229"/>
    <lineage>
        <taxon>Bacteria</taxon>
        <taxon>Pseudomonadati</taxon>
        <taxon>Pseudomonadota</taxon>
        <taxon>Gammaproteobacteria</taxon>
        <taxon>Alteromonadales</taxon>
        <taxon>Colwelliaceae</taxon>
        <taxon>Colwellia</taxon>
    </lineage>
</organism>
<accession>A0A099L1T7</accession>
<dbReference type="RefSeq" id="WP_033081082.1">
    <property type="nucleotide sequence ID" value="NZ_JQEC01000011.1"/>
</dbReference>